<feature type="domain" description="DUF835" evidence="2">
    <location>
        <begin position="392"/>
        <end position="514"/>
    </location>
</feature>
<accession>A0A075MMJ5</accession>
<name>A0A075MMJ5_9ARCH</name>
<gene>
    <name evidence="4" type="ORF">NTE_00391</name>
</gene>
<feature type="region of interest" description="Disordered" evidence="1">
    <location>
        <begin position="252"/>
        <end position="300"/>
    </location>
</feature>
<sequence>MQTRALLVLSFVIISVIPASLLSAISFFSLSRLEQSISNIYLGTVTIISNLSDGHKDLIEMRLNVGRLISATDDQQKQGILKQIEQNEGNFLRTLIGYKEIDDFPLQIDILQRRGLSNMTSYEDSLLTQVNDDWLEYQQARNMVITLTNEGSRENATAYSNTVAADRFSKLATSYNKIVDLNNNLASIMFDESQSVAKQAYTFAVITSASSIAFAVAAAFLISKRLAPSVDELQREARKKIEMFISKGIGGKGRGNDDSSKLATTISTNNVQKEKTSESTPSALIQTGRNNSDNNNNDNLVPEELEEQVGDLLQKGPMILLHFSQYKELMERQHASEDNQQQTRIRTVADSLLDYYLTTATGDASSSPSSSSTSLRTTSSSSPSSESSARDKKTNLVLITKRTSNLYSLGRNAGATIYVLSSSSQDPITTSADGLLVISINQTSLILEAIKRTLRENPNSVIVLDNITELIHKLGFAKVFSLIQSVSDEVSPYPNSRIIVLINENAHPRNEVEAIATICNAFIR</sequence>
<proteinExistence type="predicted"/>
<evidence type="ECO:0000259" key="3">
    <source>
        <dbReference type="Pfam" id="PF12729"/>
    </source>
</evidence>
<evidence type="ECO:0000313" key="4">
    <source>
        <dbReference type="EMBL" id="AIF82473.1"/>
    </source>
</evidence>
<feature type="compositionally biased region" description="Polar residues" evidence="1">
    <location>
        <begin position="278"/>
        <end position="289"/>
    </location>
</feature>
<dbReference type="InterPro" id="IPR024478">
    <property type="entry name" value="HlyB_4HB_MCP"/>
</dbReference>
<dbReference type="KEGG" id="nev:NTE_00391"/>
<feature type="region of interest" description="Disordered" evidence="1">
    <location>
        <begin position="360"/>
        <end position="392"/>
    </location>
</feature>
<dbReference type="EMBL" id="CP007174">
    <property type="protein sequence ID" value="AIF82473.1"/>
    <property type="molecule type" value="Genomic_DNA"/>
</dbReference>
<dbReference type="AlphaFoldDB" id="A0A075MMJ5"/>
<reference evidence="4 5" key="1">
    <citation type="journal article" date="2014" name="PLoS ONE">
        <title>Genome Sequence of Candidatus Nitrososphaera evergladensis from Group I.1b Enriched from Everglades Soil Reveals Novel Genomic Features of the Ammonia-Oxidizing Archaea.</title>
        <authorList>
            <person name="Zhalnina K.V."/>
            <person name="Dias R."/>
            <person name="Leonard M.T."/>
            <person name="Dorr de Quadros P."/>
            <person name="Camargo F.A."/>
            <person name="Drew J.C."/>
            <person name="Farmerie W.G."/>
            <person name="Daroub S.H."/>
            <person name="Triplett E.W."/>
        </authorList>
    </citation>
    <scope>NUCLEOTIDE SEQUENCE [LARGE SCALE GENOMIC DNA]</scope>
    <source>
        <strain evidence="4 5">SR1</strain>
    </source>
</reference>
<dbReference type="HOGENOM" id="CLU_519366_0_0_2"/>
<feature type="compositionally biased region" description="Low complexity" evidence="1">
    <location>
        <begin position="365"/>
        <end position="387"/>
    </location>
</feature>
<feature type="domain" description="Chemotaxis methyl-accepting receptor HlyB-like 4HB MCP" evidence="3">
    <location>
        <begin position="7"/>
        <end position="95"/>
    </location>
</feature>
<dbReference type="Pfam" id="PF12729">
    <property type="entry name" value="4HB_MCP_1"/>
    <property type="match status" value="2"/>
</dbReference>
<feature type="compositionally biased region" description="Polar residues" evidence="1">
    <location>
        <begin position="261"/>
        <end position="271"/>
    </location>
</feature>
<feature type="domain" description="Chemotaxis methyl-accepting receptor HlyB-like 4HB MCP" evidence="3">
    <location>
        <begin position="118"/>
        <end position="196"/>
    </location>
</feature>
<evidence type="ECO:0000313" key="5">
    <source>
        <dbReference type="Proteomes" id="UP000028194"/>
    </source>
</evidence>
<evidence type="ECO:0000256" key="1">
    <source>
        <dbReference type="SAM" id="MobiDB-lite"/>
    </source>
</evidence>
<protein>
    <submittedName>
        <fullName evidence="4">Uncharacterized protein</fullName>
    </submittedName>
</protein>
<organism evidence="4 5">
    <name type="scientific">Candidatus Nitrososphaera evergladensis SR1</name>
    <dbReference type="NCBI Taxonomy" id="1459636"/>
    <lineage>
        <taxon>Archaea</taxon>
        <taxon>Nitrososphaerota</taxon>
        <taxon>Nitrososphaeria</taxon>
        <taxon>Nitrososphaerales</taxon>
        <taxon>Nitrososphaeraceae</taxon>
        <taxon>Nitrososphaera</taxon>
    </lineage>
</organism>
<feature type="compositionally biased region" description="Low complexity" evidence="1">
    <location>
        <begin position="290"/>
        <end position="299"/>
    </location>
</feature>
<keyword evidence="5" id="KW-1185">Reference proteome</keyword>
<dbReference type="Proteomes" id="UP000028194">
    <property type="component" value="Chromosome"/>
</dbReference>
<evidence type="ECO:0000259" key="2">
    <source>
        <dbReference type="Pfam" id="PF05763"/>
    </source>
</evidence>
<dbReference type="STRING" id="1459636.NTE_00391"/>
<dbReference type="InterPro" id="IPR008553">
    <property type="entry name" value="DUF835"/>
</dbReference>
<dbReference type="Pfam" id="PF05763">
    <property type="entry name" value="DUF835"/>
    <property type="match status" value="1"/>
</dbReference>